<dbReference type="STRING" id="641025.SAMN05421507_1449"/>
<dbReference type="EMBL" id="FNIX01000044">
    <property type="protein sequence ID" value="SDP98835.1"/>
    <property type="molecule type" value="Genomic_DNA"/>
</dbReference>
<dbReference type="InterPro" id="IPR011006">
    <property type="entry name" value="CheY-like_superfamily"/>
</dbReference>
<dbReference type="Proteomes" id="UP000199691">
    <property type="component" value="Unassembled WGS sequence"/>
</dbReference>
<accession>A0A1H0X7X4</accession>
<sequence>MTEVDGRMFRVVLVARDHRVLTALRQLLLADADIDVAAEVRAPGPTRTPLPDGRISFVVAVLDEGDDHDMLRLITELARDGVPVVVLSFDPGLRGPALDAGACRFLDKVDGPERLLDIVEDVKTSSRSHYLGAPSDNALSALLNPARVATPSFGKIL</sequence>
<evidence type="ECO:0008006" key="3">
    <source>
        <dbReference type="Google" id="ProtNLM"/>
    </source>
</evidence>
<dbReference type="OrthoDB" id="3698929at2"/>
<dbReference type="SUPFAM" id="SSF52172">
    <property type="entry name" value="CheY-like"/>
    <property type="match status" value="1"/>
</dbReference>
<dbReference type="RefSeq" id="WP_090105705.1">
    <property type="nucleotide sequence ID" value="NZ_FNIX01000044.1"/>
</dbReference>
<dbReference type="AlphaFoldDB" id="A0A1H0X7X4"/>
<organism evidence="1 2">
    <name type="scientific">Lentzea jiangxiensis</name>
    <dbReference type="NCBI Taxonomy" id="641025"/>
    <lineage>
        <taxon>Bacteria</taxon>
        <taxon>Bacillati</taxon>
        <taxon>Actinomycetota</taxon>
        <taxon>Actinomycetes</taxon>
        <taxon>Pseudonocardiales</taxon>
        <taxon>Pseudonocardiaceae</taxon>
        <taxon>Lentzea</taxon>
    </lineage>
</organism>
<gene>
    <name evidence="1" type="ORF">SAMN05421507_1449</name>
</gene>
<protein>
    <recommendedName>
        <fullName evidence="3">Response regulatory domain-containing protein</fullName>
    </recommendedName>
</protein>
<proteinExistence type="predicted"/>
<keyword evidence="2" id="KW-1185">Reference proteome</keyword>
<name>A0A1H0X7X4_9PSEU</name>
<evidence type="ECO:0000313" key="1">
    <source>
        <dbReference type="EMBL" id="SDP98835.1"/>
    </source>
</evidence>
<reference evidence="2" key="1">
    <citation type="submission" date="2016-10" db="EMBL/GenBank/DDBJ databases">
        <authorList>
            <person name="Varghese N."/>
            <person name="Submissions S."/>
        </authorList>
    </citation>
    <scope>NUCLEOTIDE SEQUENCE [LARGE SCALE GENOMIC DNA]</scope>
    <source>
        <strain evidence="2">CGMCC 4.6609</strain>
    </source>
</reference>
<evidence type="ECO:0000313" key="2">
    <source>
        <dbReference type="Proteomes" id="UP000199691"/>
    </source>
</evidence>